<evidence type="ECO:0000259" key="2">
    <source>
        <dbReference type="Pfam" id="PF17390"/>
    </source>
</evidence>
<feature type="domain" description="Mannosylglycerate hydrolase MGH1-like glycoside hydrolase" evidence="3">
    <location>
        <begin position="328"/>
        <end position="508"/>
    </location>
</feature>
<dbReference type="PANTHER" id="PTHR34987">
    <property type="entry name" value="C, PUTATIVE (AFU_ORTHOLOGUE AFUA_3G02880)-RELATED"/>
    <property type="match status" value="1"/>
</dbReference>
<dbReference type="InterPro" id="IPR054491">
    <property type="entry name" value="MGH1-like_GH"/>
</dbReference>
<protein>
    <submittedName>
        <fullName evidence="4">Alpha-L-rhamnosidase C-terminal domain-containing protein</fullName>
    </submittedName>
</protein>
<dbReference type="InterPro" id="IPR035398">
    <property type="entry name" value="Bac_rhamnosid_C"/>
</dbReference>
<proteinExistence type="predicted"/>
<gene>
    <name evidence="4" type="ORF">WIS52_20280</name>
</gene>
<feature type="domain" description="Alpha-L-rhamnosidase C-terminal" evidence="2">
    <location>
        <begin position="585"/>
        <end position="656"/>
    </location>
</feature>
<dbReference type="Gene3D" id="2.60.120.260">
    <property type="entry name" value="Galactose-binding domain-like"/>
    <property type="match status" value="1"/>
</dbReference>
<feature type="compositionally biased region" description="Basic and acidic residues" evidence="1">
    <location>
        <begin position="15"/>
        <end position="25"/>
    </location>
</feature>
<dbReference type="SUPFAM" id="SSF48208">
    <property type="entry name" value="Six-hairpin glycosidases"/>
    <property type="match status" value="1"/>
</dbReference>
<dbReference type="RefSeq" id="WP_349299879.1">
    <property type="nucleotide sequence ID" value="NZ_JBEDNQ010000008.1"/>
</dbReference>
<dbReference type="Pfam" id="PF17390">
    <property type="entry name" value="Bac_rhamnosid_C"/>
    <property type="match status" value="1"/>
</dbReference>
<feature type="region of interest" description="Disordered" evidence="1">
    <location>
        <begin position="1"/>
        <end position="34"/>
    </location>
</feature>
<dbReference type="Pfam" id="PF22422">
    <property type="entry name" value="MGH1-like_GH"/>
    <property type="match status" value="1"/>
</dbReference>
<evidence type="ECO:0000313" key="5">
    <source>
        <dbReference type="Proteomes" id="UP001494902"/>
    </source>
</evidence>
<reference evidence="4 5" key="1">
    <citation type="submission" date="2024-03" db="EMBL/GenBank/DDBJ databases">
        <title>Draft genome sequence of Pseudonocardia nematodicida JCM 31783.</title>
        <authorList>
            <person name="Butdee W."/>
            <person name="Duangmal K."/>
        </authorList>
    </citation>
    <scope>NUCLEOTIDE SEQUENCE [LARGE SCALE GENOMIC DNA]</scope>
    <source>
        <strain evidence="4 5">JCM 31783</strain>
    </source>
</reference>
<evidence type="ECO:0000256" key="1">
    <source>
        <dbReference type="SAM" id="MobiDB-lite"/>
    </source>
</evidence>
<keyword evidence="5" id="KW-1185">Reference proteome</keyword>
<dbReference type="EMBL" id="JBEDNQ010000008">
    <property type="protein sequence ID" value="MEQ3552812.1"/>
    <property type="molecule type" value="Genomic_DNA"/>
</dbReference>
<name>A0ABV1KEC1_9PSEU</name>
<accession>A0ABV1KEC1</accession>
<organism evidence="4 5">
    <name type="scientific">Pseudonocardia nematodicida</name>
    <dbReference type="NCBI Taxonomy" id="1206997"/>
    <lineage>
        <taxon>Bacteria</taxon>
        <taxon>Bacillati</taxon>
        <taxon>Actinomycetota</taxon>
        <taxon>Actinomycetes</taxon>
        <taxon>Pseudonocardiales</taxon>
        <taxon>Pseudonocardiaceae</taxon>
        <taxon>Pseudonocardia</taxon>
    </lineage>
</organism>
<dbReference type="Gene3D" id="2.60.420.10">
    <property type="entry name" value="Maltose phosphorylase, domain 3"/>
    <property type="match status" value="1"/>
</dbReference>
<dbReference type="Gene3D" id="1.50.10.10">
    <property type="match status" value="1"/>
</dbReference>
<sequence length="699" mass="74284">MTSGARRAPGTPARDAVRASRDPVPERPGPSADVPAELVAPVAVEVLGAAGGAHDVCLLCTAPDRTAEPPVRIATTEAHSTVLVADLGRLLMGVVEIGVTAPPGAVVRVAYAQFRQRLTVQGDGMGRPFGTDALPWSRVDLFEVTEPGLLRSPGKREVRYVAITLDGPGELALSHVRLRPTTYPVRDDGSFRCDDELLTRAWYAGAHTGDLATVSEAGSPWMLTVTFDRVLFMGDLHLQALAGYPRSSDYAWLVRNSLRQYVRVQNPDGSFPAATSHLVPWTDPDTGAAPTGWPADAPDPDHALGRLGPLSLHRDLRIDSFTAFWVAAVADHLLHTGDTGFARAMLPVARRAVAFLRGRAGPDGLYAEPADRRTDPSAEHAWVSNWAPTDVAAGVDAFGNAVYHAALHGLALLEEEAGGSAVAAAELRSQADTVRTALLAHLFDERAGAFVLNDRDPLRDHTADANAANLVFGTLDPARADAVLRFLSSRLATPFGTSSSEYSANPYRMAGIVGYPNALEALGRMRHGDGHGAVDLIRRWWGHMLENGPGTGWFHCEDDGSLPARAFANSSWTTPVPALSEGVLGVRPRAPGYRRFVVAPRTSGLRWAQGHVPAPGGGLTVRWEHRRDDAGETFRLTVVVPGGAHGHVVVPLQGADRTIAVDGEVVWDHGGPVAGGPAARPVDGGVELPAGPGTHTWAW</sequence>
<dbReference type="InterPro" id="IPR008928">
    <property type="entry name" value="6-hairpin_glycosidase_sf"/>
</dbReference>
<evidence type="ECO:0000259" key="3">
    <source>
        <dbReference type="Pfam" id="PF22422"/>
    </source>
</evidence>
<evidence type="ECO:0000313" key="4">
    <source>
        <dbReference type="EMBL" id="MEQ3552812.1"/>
    </source>
</evidence>
<dbReference type="PANTHER" id="PTHR34987:SF4">
    <property type="entry name" value="ALPHA-L-RHAMNOSIDASE C-TERMINAL DOMAIN-CONTAINING PROTEIN"/>
    <property type="match status" value="1"/>
</dbReference>
<dbReference type="InterPro" id="IPR012341">
    <property type="entry name" value="6hp_glycosidase-like_sf"/>
</dbReference>
<dbReference type="Proteomes" id="UP001494902">
    <property type="component" value="Unassembled WGS sequence"/>
</dbReference>
<comment type="caution">
    <text evidence="4">The sequence shown here is derived from an EMBL/GenBank/DDBJ whole genome shotgun (WGS) entry which is preliminary data.</text>
</comment>